<evidence type="ECO:0000313" key="2">
    <source>
        <dbReference type="EMBL" id="KAJ2675511.1"/>
    </source>
</evidence>
<feature type="region of interest" description="Disordered" evidence="1">
    <location>
        <begin position="1"/>
        <end position="30"/>
    </location>
</feature>
<evidence type="ECO:0000313" key="3">
    <source>
        <dbReference type="Proteomes" id="UP001151518"/>
    </source>
</evidence>
<protein>
    <submittedName>
        <fullName evidence="2">Uncharacterized protein</fullName>
    </submittedName>
</protein>
<dbReference type="OrthoDB" id="5524774at2759"/>
<dbReference type="AlphaFoldDB" id="A0A9W8G746"/>
<organism evidence="2 3">
    <name type="scientific">Coemansia spiralis</name>
    <dbReference type="NCBI Taxonomy" id="417178"/>
    <lineage>
        <taxon>Eukaryota</taxon>
        <taxon>Fungi</taxon>
        <taxon>Fungi incertae sedis</taxon>
        <taxon>Zoopagomycota</taxon>
        <taxon>Kickxellomycotina</taxon>
        <taxon>Kickxellomycetes</taxon>
        <taxon>Kickxellales</taxon>
        <taxon>Kickxellaceae</taxon>
        <taxon>Coemansia</taxon>
    </lineage>
</organism>
<feature type="compositionally biased region" description="Basic and acidic residues" evidence="1">
    <location>
        <begin position="15"/>
        <end position="26"/>
    </location>
</feature>
<sequence>MLSNGISSRLQQLQQHKDSAGAEEPPRVTAEYASMGYRRQGLQAKIPARKGLAADLINKFNQMSSPAIPSSGAATVERGAAPAERATSAAATATASGDIQAICVLPPRPASSSSTPVSSQKYPQPQPPQQAASEDPNSTATRCSNSAVGPAADAQPAEAQLPRVCALDGRSVEDVQAQDRAQSSSPFLTDTELDRALFEIQEFSRDMNISLFGDDSDEL</sequence>
<comment type="caution">
    <text evidence="2">The sequence shown here is derived from an EMBL/GenBank/DDBJ whole genome shotgun (WGS) entry which is preliminary data.</text>
</comment>
<proteinExistence type="predicted"/>
<reference evidence="2" key="1">
    <citation type="submission" date="2022-07" db="EMBL/GenBank/DDBJ databases">
        <title>Phylogenomic reconstructions and comparative analyses of Kickxellomycotina fungi.</title>
        <authorList>
            <person name="Reynolds N.K."/>
            <person name="Stajich J.E."/>
            <person name="Barry K."/>
            <person name="Grigoriev I.V."/>
            <person name="Crous P."/>
            <person name="Smith M.E."/>
        </authorList>
    </citation>
    <scope>NUCLEOTIDE SEQUENCE</scope>
    <source>
        <strain evidence="2">NRRL 3115</strain>
    </source>
</reference>
<feature type="compositionally biased region" description="Polar residues" evidence="1">
    <location>
        <begin position="1"/>
        <end position="14"/>
    </location>
</feature>
<feature type="compositionally biased region" description="Low complexity" evidence="1">
    <location>
        <begin position="110"/>
        <end position="123"/>
    </location>
</feature>
<dbReference type="Proteomes" id="UP001151518">
    <property type="component" value="Unassembled WGS sequence"/>
</dbReference>
<accession>A0A9W8G746</accession>
<gene>
    <name evidence="2" type="ORF">GGI25_003928</name>
</gene>
<feature type="region of interest" description="Disordered" evidence="1">
    <location>
        <begin position="105"/>
        <end position="159"/>
    </location>
</feature>
<name>A0A9W8G746_9FUNG</name>
<evidence type="ECO:0000256" key="1">
    <source>
        <dbReference type="SAM" id="MobiDB-lite"/>
    </source>
</evidence>
<feature type="compositionally biased region" description="Polar residues" evidence="1">
    <location>
        <begin position="131"/>
        <end position="147"/>
    </location>
</feature>
<dbReference type="EMBL" id="JANBTW010000047">
    <property type="protein sequence ID" value="KAJ2675511.1"/>
    <property type="molecule type" value="Genomic_DNA"/>
</dbReference>